<keyword evidence="6" id="KW-0862">Zinc</keyword>
<evidence type="ECO:0000256" key="12">
    <source>
        <dbReference type="SAM" id="MobiDB-lite"/>
    </source>
</evidence>
<dbReference type="FunFam" id="3.30.160.60:FF:001370">
    <property type="entry name" value="Zinc finger protein"/>
    <property type="match status" value="1"/>
</dbReference>
<dbReference type="InterPro" id="IPR013087">
    <property type="entry name" value="Znf_C2H2_type"/>
</dbReference>
<keyword evidence="10" id="KW-0539">Nucleus</keyword>
<keyword evidence="4" id="KW-0677">Repeat</keyword>
<feature type="domain" description="C2H2-type" evidence="13">
    <location>
        <begin position="1120"/>
        <end position="1146"/>
    </location>
</feature>
<feature type="domain" description="C2H2-type" evidence="13">
    <location>
        <begin position="2093"/>
        <end position="2117"/>
    </location>
</feature>
<feature type="domain" description="C2H2-type" evidence="13">
    <location>
        <begin position="2065"/>
        <end position="2092"/>
    </location>
</feature>
<dbReference type="GO" id="GO:0000978">
    <property type="term" value="F:RNA polymerase II cis-regulatory region sequence-specific DNA binding"/>
    <property type="evidence" value="ECO:0007669"/>
    <property type="project" value="TreeGrafter"/>
</dbReference>
<feature type="domain" description="C2H2-type" evidence="13">
    <location>
        <begin position="251"/>
        <end position="278"/>
    </location>
</feature>
<evidence type="ECO:0000256" key="9">
    <source>
        <dbReference type="ARBA" id="ARBA00023163"/>
    </source>
</evidence>
<dbReference type="FunFam" id="3.30.160.60:FF:000912">
    <property type="entry name" value="Zinc finger protein 660"/>
    <property type="match status" value="1"/>
</dbReference>
<keyword evidence="5 11" id="KW-0863">Zinc-finger</keyword>
<feature type="region of interest" description="Disordered" evidence="12">
    <location>
        <begin position="1244"/>
        <end position="1269"/>
    </location>
</feature>
<evidence type="ECO:0000256" key="1">
    <source>
        <dbReference type="ARBA" id="ARBA00004123"/>
    </source>
</evidence>
<feature type="domain" description="C2H2-type" evidence="13">
    <location>
        <begin position="421"/>
        <end position="448"/>
    </location>
</feature>
<evidence type="ECO:0000313" key="14">
    <source>
        <dbReference type="EMBL" id="LAC22862.1"/>
    </source>
</evidence>
<dbReference type="GO" id="GO:0000981">
    <property type="term" value="F:DNA-binding transcription factor activity, RNA polymerase II-specific"/>
    <property type="evidence" value="ECO:0007669"/>
    <property type="project" value="TreeGrafter"/>
</dbReference>
<accession>A0A6A7FXR7</accession>
<dbReference type="FunFam" id="3.30.160.60:FF:001480">
    <property type="entry name" value="Si:cabz01071911.3"/>
    <property type="match status" value="1"/>
</dbReference>
<dbReference type="FunFam" id="3.30.160.60:FF:000688">
    <property type="entry name" value="zinc finger protein 197 isoform X1"/>
    <property type="match status" value="1"/>
</dbReference>
<keyword evidence="9" id="KW-0804">Transcription</keyword>
<proteinExistence type="evidence at transcript level"/>
<dbReference type="GO" id="GO:0005634">
    <property type="term" value="C:nucleus"/>
    <property type="evidence" value="ECO:0007669"/>
    <property type="project" value="UniProtKB-SubCell"/>
</dbReference>
<keyword evidence="8" id="KW-0238">DNA-binding</keyword>
<dbReference type="Gene3D" id="3.30.160.60">
    <property type="entry name" value="Classic Zinc Finger"/>
    <property type="match status" value="21"/>
</dbReference>
<evidence type="ECO:0000256" key="3">
    <source>
        <dbReference type="ARBA" id="ARBA00022723"/>
    </source>
</evidence>
<dbReference type="PANTHER" id="PTHR23226:SF416">
    <property type="entry name" value="FI01424P"/>
    <property type="match status" value="1"/>
</dbReference>
<feature type="domain" description="C2H2-type" evidence="13">
    <location>
        <begin position="191"/>
        <end position="213"/>
    </location>
</feature>
<comment type="subcellular location">
    <subcellularLocation>
        <location evidence="1">Nucleus</location>
    </subcellularLocation>
</comment>
<dbReference type="PROSITE" id="PS00028">
    <property type="entry name" value="ZINC_FINGER_C2H2_1"/>
    <property type="match status" value="26"/>
</dbReference>
<organism evidence="14">
    <name type="scientific">Hirondellea gigas</name>
    <dbReference type="NCBI Taxonomy" id="1518452"/>
    <lineage>
        <taxon>Eukaryota</taxon>
        <taxon>Metazoa</taxon>
        <taxon>Ecdysozoa</taxon>
        <taxon>Arthropoda</taxon>
        <taxon>Crustacea</taxon>
        <taxon>Multicrustacea</taxon>
        <taxon>Malacostraca</taxon>
        <taxon>Eumalacostraca</taxon>
        <taxon>Peracarida</taxon>
        <taxon>Amphipoda</taxon>
        <taxon>Amphilochidea</taxon>
        <taxon>Lysianassida</taxon>
        <taxon>Lysianassidira</taxon>
        <taxon>Lysianassoidea</taxon>
        <taxon>Lysianassidae</taxon>
        <taxon>Hirondellea</taxon>
    </lineage>
</organism>
<dbReference type="InterPro" id="IPR036236">
    <property type="entry name" value="Znf_C2H2_sf"/>
</dbReference>
<dbReference type="Pfam" id="PF00096">
    <property type="entry name" value="zf-C2H2"/>
    <property type="match status" value="9"/>
</dbReference>
<evidence type="ECO:0000256" key="8">
    <source>
        <dbReference type="ARBA" id="ARBA00023125"/>
    </source>
</evidence>
<reference evidence="14" key="1">
    <citation type="submission" date="2017-11" db="EMBL/GenBank/DDBJ databases">
        <title>The sensing device of the deep-sea amphipod.</title>
        <authorList>
            <person name="Kobayashi H."/>
            <person name="Nagahama T."/>
            <person name="Arai W."/>
            <person name="Sasagawa Y."/>
            <person name="Umeda M."/>
            <person name="Hayashi T."/>
            <person name="Nikaido I."/>
            <person name="Watanabe H."/>
            <person name="Oguri K."/>
            <person name="Kitazato H."/>
            <person name="Fujioka K."/>
            <person name="Kido Y."/>
            <person name="Takami H."/>
        </authorList>
    </citation>
    <scope>NUCLEOTIDE SEQUENCE</scope>
    <source>
        <tissue evidence="14">Whole body</tissue>
    </source>
</reference>
<sequence length="2117" mass="234682">MESAGPPLNLSISSKGNEHMVIKKNSGKMKNSMSDGKRSLDTVTLPELGCMSETGSVFVEVVDSIDSPLKSTNKNCMGDISTRKKIGPIGNKIKIQLSEEGMQFDCSDSSNCMTSTVASTTTISSEVEVVSSIYSNAFEPTVVSIVESSEKNPQETNFNEPEIEEKITSTATRKGSTPVKLEVEPPMHWLYKCDKCPKNFAQKSLLNVHVKTHLSLVKKKVGNHNCDKCSESFSRATQLLQHKIAHSTDSGSCTHCGDPLNSYEDFKAHIKMHSEKESKRHQCDQCGMTFIQKSYLAIHARTHTGEKPFQCDVCYTTFKQLSHLTTHKRVHTQERPFMCNLCPSRFSQSSSLKRHIRTHTGDKPYKCMLCESSFTDKRNLTRHFLTHQGIKPFKCSQCSASFTQRVDLHRHDMSHAGVKPYKCDLCNAAFSRRNNLKWHKQTHEGENIQRCAICGAGFSNMRDMKRHFKEHTSKKSLSCTVCGAAMSCRFSLMRHMKTHTEARPFKCSQCPSSFLQKTTLKRHELRHKGIKAFKCKNCSRSFFDFRALKRHRVTVHGEKRYNDDDISAKNMLDKDGHAAIMNELVKHEKSKPILTQDVFDGSNNVLPRISSNDLQVSGNITIQSTESLLHPNGSQQGTTNIMLDATDTTATFGTVVELSDNPNDSNQIPTLVLAQPGQPAKAYRPAGNCQNHNNHVLTFLEGNTNQWQTWCFCNPQNLPQDANATGASHNNDVVSGGAEVISIPGVQQTGPVAHYYESTATEASVQQNATTSSDNCNVPVLNNNISNNSNTFEIRHQQTSLGQYNYSDQYNNSHTMESEDSHVYTFTTDGNDSYVVTQDDSFQDGINAQIPGQILQHCPDKELKPNVQSGVGGSSCISPQQYMTQANNSLVMQASVDQKPAISDVIVQYSLTVNNPATGKIEVTSQALPPDVAQEYMQGQSKQEKSLKKYECSVCLQRFLRSMHLTTHMRRHTKEKPFKCHVCLASFPHSNTLTAHLRSHTGEKPFKCNTCEASFAQKSNLNAHIRIHTDERPYRCDLCNMSFRQASHLPTHRRTHSNERPYSCLVCSKSFTQNSALKRHMRTHDRPKAMKLSCEICKIKFESVEECEQHSAMHESDTTIVCSVEGCGKKFNSSKELMLHILEHEGAVVSNSENIEDLVIKTKKFKKFTGKLLCCPFADCDKNFKSEKVLQAHVLLHRDLANDVKNQKMPIDRVVEKLYKSDIEEQEHSGDMAPIMKGILDKRGESRSVTEPKNASGVQKSSNKKSKTKSLGFRKSLKSLKESARSLGEADGSCITGTRSSSRIKAAAANPKRQPRDSDFITGDLSDFDEDYTIEVIVKPNICDDKKIISGETDMATWCFCEVPHASDEPHTSTLAYDTQSSATATAELKTVNSQVQSDNNPQPASKKQHRAAQSNSTGCDNAAISVKTSYNSNHNVNHHIINVPQIPNQSSAALVTQTSSVAFDSNISVQNVCNMRQQQLESNSEIYAFLDEGGQVLKTSVGQILDHKEMAAVGELVTMSRNVISNSAIITACNNKVLSRAKQSSHDMQDIRATILSPAISNNVSPPSSQIVNSNPSAQENITSNMAGMILSSSSNNTLVANVQETAAAPSNSMASYQIVSSSDGNRLLEMQPLVASTTANMPDSNSRVQIVGTVGNDGRMQLFNNDGQLQVVDTSQVQVIDGNNSGEVVSNGPETQLINREGPSSENQGSINIDGNGIIQVIDGSQMSKPASSVGGDDGGSIQVTTGINQSTVTSQMQPQSTEQQQYQQQQQSVVSDGDAGLFLEAAMVMQLHDAVVYNTNNAAQVVQISNDNPSSSIGGPPSAPAVQYPNQTACVTTACSNTSNSSNNNNNNTRHNESNTQHVPPTGSTLSRTDGSVSDKRYVCPICSKSLTHWRSFVSHVYKTHPEHFMCTLCYKVFNTERELIAHSKQKHPDNSTNSRRLQCSECRFNCSSKLQFRRHKKMHNSNRIFKNPRTIPNILVQPSPHIPLFTSIITVKSKKKPSDSNESNINLSTVNNSRAKEPTDKYGRAKVKHSCEYCSEWFSSLCDLERHILQHTGEKPYKCSRCSTSFTRMSSLNNHSRIHSGDRPHVCKICSHSFCYKYQLNKHINTHNR</sequence>
<dbReference type="GO" id="GO:0008270">
    <property type="term" value="F:zinc ion binding"/>
    <property type="evidence" value="ECO:0007669"/>
    <property type="project" value="UniProtKB-KW"/>
</dbReference>
<feature type="domain" description="C2H2-type" evidence="13">
    <location>
        <begin position="281"/>
        <end position="308"/>
    </location>
</feature>
<dbReference type="FunFam" id="3.30.160.60:FF:001182">
    <property type="entry name" value="Zinc finger, C2H2 type"/>
    <property type="match status" value="1"/>
</dbReference>
<keyword evidence="3" id="KW-0479">Metal-binding</keyword>
<feature type="region of interest" description="Disordered" evidence="12">
    <location>
        <begin position="1288"/>
        <end position="1321"/>
    </location>
</feature>
<feature type="domain" description="C2H2-type" evidence="13">
    <location>
        <begin position="2037"/>
        <end position="2064"/>
    </location>
</feature>
<feature type="region of interest" description="Disordered" evidence="12">
    <location>
        <begin position="1754"/>
        <end position="1774"/>
    </location>
</feature>
<feature type="domain" description="C2H2-type" evidence="13">
    <location>
        <begin position="950"/>
        <end position="977"/>
    </location>
</feature>
<dbReference type="GO" id="GO:0045595">
    <property type="term" value="P:regulation of cell differentiation"/>
    <property type="evidence" value="ECO:0007669"/>
    <property type="project" value="UniProtKB-ARBA"/>
</dbReference>
<keyword evidence="7" id="KW-0805">Transcription regulation</keyword>
<feature type="domain" description="C2H2-type" evidence="13">
    <location>
        <begin position="1034"/>
        <end position="1061"/>
    </location>
</feature>
<feature type="domain" description="C2H2-type" evidence="13">
    <location>
        <begin position="309"/>
        <end position="336"/>
    </location>
</feature>
<comment type="similarity">
    <text evidence="2">Belongs to the krueppel C2H2-type zinc-finger protein family.</text>
</comment>
<feature type="domain" description="C2H2-type" evidence="13">
    <location>
        <begin position="1062"/>
        <end position="1089"/>
    </location>
</feature>
<feature type="domain" description="C2H2-type" evidence="13">
    <location>
        <begin position="1912"/>
        <end position="1940"/>
    </location>
</feature>
<dbReference type="EMBL" id="IACT01003630">
    <property type="protein sequence ID" value="LAC22862.1"/>
    <property type="molecule type" value="mRNA"/>
</dbReference>
<evidence type="ECO:0000256" key="2">
    <source>
        <dbReference type="ARBA" id="ARBA00006991"/>
    </source>
</evidence>
<feature type="domain" description="C2H2-type" evidence="13">
    <location>
        <begin position="224"/>
        <end position="251"/>
    </location>
</feature>
<evidence type="ECO:0000259" key="13">
    <source>
        <dbReference type="PROSITE" id="PS50157"/>
    </source>
</evidence>
<feature type="compositionally biased region" description="Polar residues" evidence="12">
    <location>
        <begin position="1864"/>
        <end position="1879"/>
    </location>
</feature>
<feature type="domain" description="C2H2-type" evidence="13">
    <location>
        <begin position="393"/>
        <end position="420"/>
    </location>
</feature>
<evidence type="ECO:0000256" key="11">
    <source>
        <dbReference type="PROSITE-ProRule" id="PRU00042"/>
    </source>
</evidence>
<feature type="region of interest" description="Disordered" evidence="12">
    <location>
        <begin position="1394"/>
        <end position="1419"/>
    </location>
</feature>
<dbReference type="FunFam" id="3.30.160.60:FF:001788">
    <property type="entry name" value="ras-responsive element-binding protein 1"/>
    <property type="match status" value="1"/>
</dbReference>
<evidence type="ECO:0000256" key="10">
    <source>
        <dbReference type="ARBA" id="ARBA00023242"/>
    </source>
</evidence>
<evidence type="ECO:0000256" key="5">
    <source>
        <dbReference type="ARBA" id="ARBA00022771"/>
    </source>
</evidence>
<feature type="domain" description="C2H2-type" evidence="13">
    <location>
        <begin position="1006"/>
        <end position="1033"/>
    </location>
</feature>
<protein>
    <submittedName>
        <fullName evidence="14">Gastrula zinc finger protein XlCGF26.1-like</fullName>
    </submittedName>
</protein>
<feature type="domain" description="C2H2-type" evidence="13">
    <location>
        <begin position="978"/>
        <end position="1005"/>
    </location>
</feature>
<feature type="domain" description="C2H2-type" evidence="13">
    <location>
        <begin position="337"/>
        <end position="364"/>
    </location>
</feature>
<dbReference type="PROSITE" id="PS50157">
    <property type="entry name" value="ZINC_FINGER_C2H2_2"/>
    <property type="match status" value="24"/>
</dbReference>
<feature type="compositionally biased region" description="Low complexity" evidence="12">
    <location>
        <begin position="1757"/>
        <end position="1774"/>
    </location>
</feature>
<feature type="domain" description="C2H2-type" evidence="13">
    <location>
        <begin position="365"/>
        <end position="392"/>
    </location>
</feature>
<dbReference type="FunFam" id="3.30.160.60:FF:000624">
    <property type="entry name" value="zinc finger protein 697"/>
    <property type="match status" value="1"/>
</dbReference>
<dbReference type="FunFam" id="3.30.160.60:FF:000446">
    <property type="entry name" value="Zinc finger protein"/>
    <property type="match status" value="2"/>
</dbReference>
<feature type="domain" description="C2H2-type" evidence="13">
    <location>
        <begin position="1945"/>
        <end position="1972"/>
    </location>
</feature>
<feature type="domain" description="C2H2-type" evidence="13">
    <location>
        <begin position="477"/>
        <end position="504"/>
    </location>
</feature>
<feature type="region of interest" description="Disordered" evidence="12">
    <location>
        <begin position="1842"/>
        <end position="1879"/>
    </location>
</feature>
<dbReference type="Pfam" id="PF13912">
    <property type="entry name" value="zf-C2H2_6"/>
    <property type="match status" value="2"/>
</dbReference>
<dbReference type="SMART" id="SM00355">
    <property type="entry name" value="ZnF_C2H2"/>
    <property type="match status" value="27"/>
</dbReference>
<dbReference type="GO" id="GO:0000122">
    <property type="term" value="P:negative regulation of transcription by RNA polymerase II"/>
    <property type="evidence" value="ECO:0007669"/>
    <property type="project" value="UniProtKB-ARBA"/>
</dbReference>
<feature type="domain" description="C2H2-type" evidence="13">
    <location>
        <begin position="533"/>
        <end position="561"/>
    </location>
</feature>
<feature type="domain" description="C2H2-type" evidence="13">
    <location>
        <begin position="505"/>
        <end position="532"/>
    </location>
</feature>
<dbReference type="SUPFAM" id="SSF57667">
    <property type="entry name" value="beta-beta-alpha zinc fingers"/>
    <property type="match status" value="13"/>
</dbReference>
<feature type="domain" description="C2H2-type" evidence="13">
    <location>
        <begin position="449"/>
        <end position="476"/>
    </location>
</feature>
<name>A0A6A7FXR7_9CRUS</name>
<evidence type="ECO:0000256" key="7">
    <source>
        <dbReference type="ARBA" id="ARBA00023015"/>
    </source>
</evidence>
<dbReference type="FunFam" id="3.30.160.60:FF:002343">
    <property type="entry name" value="Zinc finger protein 33A"/>
    <property type="match status" value="3"/>
</dbReference>
<feature type="compositionally biased region" description="Low complexity" evidence="12">
    <location>
        <begin position="1842"/>
        <end position="1856"/>
    </location>
</feature>
<dbReference type="PANTHER" id="PTHR23226">
    <property type="entry name" value="ZINC FINGER AND SCAN DOMAIN-CONTAINING"/>
    <property type="match status" value="1"/>
</dbReference>
<evidence type="ECO:0000256" key="6">
    <source>
        <dbReference type="ARBA" id="ARBA00022833"/>
    </source>
</evidence>
<evidence type="ECO:0000256" key="4">
    <source>
        <dbReference type="ARBA" id="ARBA00022737"/>
    </source>
</evidence>